<dbReference type="AlphaFoldDB" id="A0A8D9FE38"/>
<dbReference type="EMBL" id="HBUF01654035">
    <property type="protein sequence ID" value="CAG6787453.1"/>
    <property type="molecule type" value="Transcribed_RNA"/>
</dbReference>
<name>A0A8D9FE38_9HEMI</name>
<organism evidence="1">
    <name type="scientific">Cacopsylla melanoneura</name>
    <dbReference type="NCBI Taxonomy" id="428564"/>
    <lineage>
        <taxon>Eukaryota</taxon>
        <taxon>Metazoa</taxon>
        <taxon>Ecdysozoa</taxon>
        <taxon>Arthropoda</taxon>
        <taxon>Hexapoda</taxon>
        <taxon>Insecta</taxon>
        <taxon>Pterygota</taxon>
        <taxon>Neoptera</taxon>
        <taxon>Paraneoptera</taxon>
        <taxon>Hemiptera</taxon>
        <taxon>Sternorrhyncha</taxon>
        <taxon>Psylloidea</taxon>
        <taxon>Psyllidae</taxon>
        <taxon>Psyllinae</taxon>
        <taxon>Cacopsylla</taxon>
    </lineage>
</organism>
<reference evidence="1" key="1">
    <citation type="submission" date="2021-05" db="EMBL/GenBank/DDBJ databases">
        <authorList>
            <person name="Alioto T."/>
            <person name="Alioto T."/>
            <person name="Gomez Garrido J."/>
        </authorList>
    </citation>
    <scope>NUCLEOTIDE SEQUENCE</scope>
</reference>
<accession>A0A8D9FE38</accession>
<sequence>MSTMEKLETSFMLVLWNKLLQRINLTSVSLQKANLDLNTACSLVQSLADFIMDMRSDTEFLNLEKLAKELNESETYYSETHRVPKRSRKYDYSKNQDTSYMTN</sequence>
<evidence type="ECO:0000313" key="1">
    <source>
        <dbReference type="EMBL" id="CAG6787453.1"/>
    </source>
</evidence>
<proteinExistence type="predicted"/>
<protein>
    <submittedName>
        <fullName evidence="1">Uncharacterized protein</fullName>
    </submittedName>
</protein>